<reference evidence="3 4" key="1">
    <citation type="journal article" date="2017" name="Int. J. Syst. Evol. Microbiol.">
        <title>Brenneria populi subsp. brevivirga subsp. nov. isolated from symptomatic bark of Populus x euramericana canker, and description of Brenneria populi subsp. populi subsp. nov.</title>
        <authorList>
            <person name="Zheng M.H."/>
            <person name="Piao C.G."/>
            <person name="Xue H."/>
            <person name="Guo M.W."/>
            <person name="Li Y."/>
        </authorList>
    </citation>
    <scope>NUCLEOTIDE SEQUENCE [LARGE SCALE GENOMIC DNA]</scope>
    <source>
        <strain evidence="3 4">D9-5</strain>
    </source>
</reference>
<dbReference type="InterPro" id="IPR052563">
    <property type="entry name" value="FliK"/>
</dbReference>
<keyword evidence="4" id="KW-1185">Reference proteome</keyword>
<feature type="domain" description="Flagellar hook-length control protein-like C-terminal" evidence="2">
    <location>
        <begin position="352"/>
        <end position="433"/>
    </location>
</feature>
<comment type="caution">
    <text evidence="3">The sequence shown here is derived from an EMBL/GenBank/DDBJ whole genome shotgun (WGS) entry which is preliminary data.</text>
</comment>
<accession>A0ABU6JVP2</accession>
<dbReference type="Gene3D" id="3.30.750.140">
    <property type="match status" value="1"/>
</dbReference>
<feature type="compositionally biased region" description="Basic and acidic residues" evidence="1">
    <location>
        <begin position="132"/>
        <end position="141"/>
    </location>
</feature>
<sequence length="482" mass="48599">MNLSSVSNVVINNNTSTASSSARQSESGGAFEQMLSARQDAAPSTETASAGDGATRPADNQESAESASADGDAAAQETAKNASAQPSPKEPPADKTAAVPDNADTADSTAEIDAAATDPTAEYAGLKNTPAADKEKNIAPKEDIQAAPEDLAGPVDSAVLPSAQETTDHQDESDISDYAPDAATQSLLAMLNQAQTIKADAASDAVSRAPDNALTPTPSAAAALTLAAEPAATDAAAQSDSPLTAIAADDDGRQLNRADASTGKKIEFVVDDGADGDSAAGNSAIATAAARNIESAAANSANNASPSIAAPSHALSAAAQTATQQAAGAVTTSSAMLNAQVGSEGWQQSLGQQIVMFARDGQQNAKLRLHPEELGSLQINLTLNNDNEAQIHFVSAHSQVRAALEAALPHLRTSLAENGIDLGQASVGGESSQSWTEERQTSDSGIAQASEGMSADGLTTTLNVPTSLQQMASDITGINIFA</sequence>
<evidence type="ECO:0000313" key="3">
    <source>
        <dbReference type="EMBL" id="MEC5344858.1"/>
    </source>
</evidence>
<evidence type="ECO:0000256" key="1">
    <source>
        <dbReference type="SAM" id="MobiDB-lite"/>
    </source>
</evidence>
<feature type="region of interest" description="Disordered" evidence="1">
    <location>
        <begin position="422"/>
        <end position="446"/>
    </location>
</feature>
<evidence type="ECO:0000313" key="4">
    <source>
        <dbReference type="Proteomes" id="UP001309705"/>
    </source>
</evidence>
<dbReference type="CDD" id="cd17470">
    <property type="entry name" value="T3SS_Flik_C"/>
    <property type="match status" value="1"/>
</dbReference>
<dbReference type="InterPro" id="IPR021136">
    <property type="entry name" value="Flagellar_hook_control-like_C"/>
</dbReference>
<keyword evidence="3" id="KW-0966">Cell projection</keyword>
<keyword evidence="3" id="KW-0282">Flagellum</keyword>
<feature type="region of interest" description="Disordered" evidence="1">
    <location>
        <begin position="1"/>
        <end position="141"/>
    </location>
</feature>
<protein>
    <submittedName>
        <fullName evidence="3">Flagellar hook-length control protein FliK</fullName>
    </submittedName>
</protein>
<dbReference type="InterPro" id="IPR038610">
    <property type="entry name" value="FliK-like_C_sf"/>
</dbReference>
<feature type="compositionally biased region" description="Low complexity" evidence="1">
    <location>
        <begin position="61"/>
        <end position="79"/>
    </location>
</feature>
<dbReference type="Proteomes" id="UP001309705">
    <property type="component" value="Unassembled WGS sequence"/>
</dbReference>
<dbReference type="Pfam" id="PF02120">
    <property type="entry name" value="Flg_hook"/>
    <property type="match status" value="1"/>
</dbReference>
<feature type="compositionally biased region" description="Low complexity" evidence="1">
    <location>
        <begin position="1"/>
        <end position="22"/>
    </location>
</feature>
<evidence type="ECO:0000259" key="2">
    <source>
        <dbReference type="Pfam" id="PF02120"/>
    </source>
</evidence>
<dbReference type="PANTHER" id="PTHR37533">
    <property type="entry name" value="FLAGELLAR HOOK-LENGTH CONTROL PROTEIN"/>
    <property type="match status" value="1"/>
</dbReference>
<dbReference type="RefSeq" id="WP_327619612.1">
    <property type="nucleotide sequence ID" value="NZ_JAYWTM010000029.1"/>
</dbReference>
<organism evidence="3 4">
    <name type="scientific">Brenneria populi</name>
    <dbReference type="NCBI Taxonomy" id="1505588"/>
    <lineage>
        <taxon>Bacteria</taxon>
        <taxon>Pseudomonadati</taxon>
        <taxon>Pseudomonadota</taxon>
        <taxon>Gammaproteobacteria</taxon>
        <taxon>Enterobacterales</taxon>
        <taxon>Pectobacteriaceae</taxon>
        <taxon>Brenneria</taxon>
    </lineage>
</organism>
<keyword evidence="3" id="KW-0969">Cilium</keyword>
<dbReference type="EMBL" id="JAYWTM010000029">
    <property type="protein sequence ID" value="MEC5344858.1"/>
    <property type="molecule type" value="Genomic_DNA"/>
</dbReference>
<gene>
    <name evidence="3" type="ORF">VSX58_19875</name>
</gene>
<proteinExistence type="predicted"/>
<name>A0ABU6JVP2_9GAMM</name>
<dbReference type="PANTHER" id="PTHR37533:SF2">
    <property type="entry name" value="FLAGELLAR HOOK-LENGTH CONTROL PROTEIN"/>
    <property type="match status" value="1"/>
</dbReference>